<keyword evidence="3" id="KW-0206">Cytoskeleton</keyword>
<sequence>MVFMIKGLSNSHDGIFGGGLCFLQKFIILQMYRHANVSLEMLLKLVAVFGPVIRSTISAPPAVGVNLQAEQRLECCNQCSVHLQKIQKILPVFVRLDPDTSDVIVDFYTNSSIQF</sequence>
<dbReference type="PANTHER" id="PTHR19845:SF15">
    <property type="entry name" value="KATANIN P80 WD40 REPEAT-CONTAINING SUBUNIT B1 HOMOLOG KTN80.2"/>
    <property type="match status" value="1"/>
</dbReference>
<dbReference type="GO" id="GO:0008017">
    <property type="term" value="F:microtubule binding"/>
    <property type="evidence" value="ECO:0007669"/>
    <property type="project" value="InterPro"/>
</dbReference>
<keyword evidence="2" id="KW-0963">Cytoplasm</keyword>
<dbReference type="PANTHER" id="PTHR19845">
    <property type="entry name" value="KATANIN P80 SUBUNIT"/>
    <property type="match status" value="1"/>
</dbReference>
<evidence type="ECO:0000313" key="6">
    <source>
        <dbReference type="Proteomes" id="UP000238479"/>
    </source>
</evidence>
<dbReference type="AlphaFoldDB" id="A0A2P6Q3P3"/>
<proteinExistence type="predicted"/>
<dbReference type="GO" id="GO:0008352">
    <property type="term" value="C:katanin complex"/>
    <property type="evidence" value="ECO:0007669"/>
    <property type="project" value="TreeGrafter"/>
</dbReference>
<accession>A0A2P6Q3P3</accession>
<name>A0A2P6Q3P3_ROSCH</name>
<evidence type="ECO:0000259" key="4">
    <source>
        <dbReference type="Pfam" id="PF13925"/>
    </source>
</evidence>
<dbReference type="EMBL" id="PDCK01000043">
    <property type="protein sequence ID" value="PRQ28800.1"/>
    <property type="molecule type" value="Genomic_DNA"/>
</dbReference>
<evidence type="ECO:0000256" key="2">
    <source>
        <dbReference type="ARBA" id="ARBA00022490"/>
    </source>
</evidence>
<protein>
    <submittedName>
        <fullName evidence="5">Putative katanin p80 subunit</fullName>
    </submittedName>
</protein>
<evidence type="ECO:0000313" key="5">
    <source>
        <dbReference type="EMBL" id="PRQ28800.1"/>
    </source>
</evidence>
<dbReference type="STRING" id="74649.A0A2P6Q3P3"/>
<evidence type="ECO:0000256" key="1">
    <source>
        <dbReference type="ARBA" id="ARBA00004245"/>
    </source>
</evidence>
<dbReference type="Pfam" id="PF13925">
    <property type="entry name" value="Katanin_con80"/>
    <property type="match status" value="1"/>
</dbReference>
<feature type="domain" description="Katanin p80 subunit C-terminal" evidence="4">
    <location>
        <begin position="30"/>
        <end position="95"/>
    </location>
</feature>
<dbReference type="GO" id="GO:0007019">
    <property type="term" value="P:microtubule depolymerization"/>
    <property type="evidence" value="ECO:0007669"/>
    <property type="project" value="TreeGrafter"/>
</dbReference>
<dbReference type="Proteomes" id="UP000238479">
    <property type="component" value="Chromosome 5"/>
</dbReference>
<evidence type="ECO:0000256" key="3">
    <source>
        <dbReference type="ARBA" id="ARBA00023212"/>
    </source>
</evidence>
<organism evidence="5 6">
    <name type="scientific">Rosa chinensis</name>
    <name type="common">China rose</name>
    <dbReference type="NCBI Taxonomy" id="74649"/>
    <lineage>
        <taxon>Eukaryota</taxon>
        <taxon>Viridiplantae</taxon>
        <taxon>Streptophyta</taxon>
        <taxon>Embryophyta</taxon>
        <taxon>Tracheophyta</taxon>
        <taxon>Spermatophyta</taxon>
        <taxon>Magnoliopsida</taxon>
        <taxon>eudicotyledons</taxon>
        <taxon>Gunneridae</taxon>
        <taxon>Pentapetalae</taxon>
        <taxon>rosids</taxon>
        <taxon>fabids</taxon>
        <taxon>Rosales</taxon>
        <taxon>Rosaceae</taxon>
        <taxon>Rosoideae</taxon>
        <taxon>Rosoideae incertae sedis</taxon>
        <taxon>Rosa</taxon>
    </lineage>
</organism>
<dbReference type="Gramene" id="PRQ28800">
    <property type="protein sequence ID" value="PRQ28800"/>
    <property type="gene ID" value="RchiOBHm_Chr5g0006901"/>
</dbReference>
<reference evidence="5 6" key="1">
    <citation type="journal article" date="2018" name="Nat. Genet.">
        <title>The Rosa genome provides new insights in the design of modern roses.</title>
        <authorList>
            <person name="Bendahmane M."/>
        </authorList>
    </citation>
    <scope>NUCLEOTIDE SEQUENCE [LARGE SCALE GENOMIC DNA]</scope>
    <source>
        <strain evidence="6">cv. Old Blush</strain>
    </source>
</reference>
<dbReference type="InterPro" id="IPR028021">
    <property type="entry name" value="Katanin_C-terminal"/>
</dbReference>
<keyword evidence="6" id="KW-1185">Reference proteome</keyword>
<comment type="subcellular location">
    <subcellularLocation>
        <location evidence="1">Cytoplasm</location>
        <location evidence="1">Cytoskeleton</location>
    </subcellularLocation>
</comment>
<gene>
    <name evidence="5" type="ORF">RchiOBHm_Chr5g0006901</name>
</gene>
<comment type="caution">
    <text evidence="5">The sequence shown here is derived from an EMBL/GenBank/DDBJ whole genome shotgun (WGS) entry which is preliminary data.</text>
</comment>